<dbReference type="Proteomes" id="UP001385951">
    <property type="component" value="Unassembled WGS sequence"/>
</dbReference>
<proteinExistence type="predicted"/>
<keyword evidence="2" id="KW-1185">Reference proteome</keyword>
<sequence length="186" mass="20302">MASIGHGGYYHPSHGQPGVKIYNDVNVATPYPGHHHGYHHGNPYHHRPLPLGQGIRQGLHPAHRAAVGGADLLNPQHGLFGNIWKWTKNHKEDIIKVATNVAGQVLGPQHGLSVNPDAHKGDTKVLEIAEKLEHIDKHEREKEAELTGLMRRKHVLASAIQARVMNNHLEQLASEAASGDKSGDDA</sequence>
<gene>
    <name evidence="1" type="ORF">QCA50_002944</name>
</gene>
<evidence type="ECO:0000313" key="2">
    <source>
        <dbReference type="Proteomes" id="UP001385951"/>
    </source>
</evidence>
<reference evidence="1 2" key="1">
    <citation type="submission" date="2022-09" db="EMBL/GenBank/DDBJ databases">
        <authorList>
            <person name="Palmer J.M."/>
        </authorList>
    </citation>
    <scope>NUCLEOTIDE SEQUENCE [LARGE SCALE GENOMIC DNA]</scope>
    <source>
        <strain evidence="1 2">DSM 7382</strain>
    </source>
</reference>
<organism evidence="1 2">
    <name type="scientific">Cerrena zonata</name>
    <dbReference type="NCBI Taxonomy" id="2478898"/>
    <lineage>
        <taxon>Eukaryota</taxon>
        <taxon>Fungi</taxon>
        <taxon>Dikarya</taxon>
        <taxon>Basidiomycota</taxon>
        <taxon>Agaricomycotina</taxon>
        <taxon>Agaricomycetes</taxon>
        <taxon>Polyporales</taxon>
        <taxon>Cerrenaceae</taxon>
        <taxon>Cerrena</taxon>
    </lineage>
</organism>
<accession>A0AAW0GV48</accession>
<dbReference type="AlphaFoldDB" id="A0AAW0GV48"/>
<comment type="caution">
    <text evidence="1">The sequence shown here is derived from an EMBL/GenBank/DDBJ whole genome shotgun (WGS) entry which is preliminary data.</text>
</comment>
<protein>
    <submittedName>
        <fullName evidence="1">Uncharacterized protein</fullName>
    </submittedName>
</protein>
<name>A0AAW0GV48_9APHY</name>
<evidence type="ECO:0000313" key="1">
    <source>
        <dbReference type="EMBL" id="KAK7693376.1"/>
    </source>
</evidence>
<dbReference type="EMBL" id="JASBNA010000003">
    <property type="protein sequence ID" value="KAK7693376.1"/>
    <property type="molecule type" value="Genomic_DNA"/>
</dbReference>